<sequence length="283" mass="30935">MGGARRALGIADWTARRWLRSVESDLLHVHFGTRLDVVARRPRKPFVVHYHGTDIRTFYYDPSQRDKIQWGADNAAAVVYSTPDLKPHAEAARSDAVYLPNPVNLAELPSWDPSTVPVVVFASRWEGSKGGEQQLELLEEIRRAVGPQVRLQGLDWGDGAAAARERGAELVPRMPKPDYLRWLASAHCVVGQMSGSLGMSELQALGIGVPLLANLKEGYYPGPLPVVTGEGKESLAAGVLRILDDPLAAAGRLQPREWVETHHHPDVIVERLAGIYSGLAQAG</sequence>
<evidence type="ECO:0000259" key="3">
    <source>
        <dbReference type="Pfam" id="PF13439"/>
    </source>
</evidence>
<dbReference type="SUPFAM" id="SSF53756">
    <property type="entry name" value="UDP-Glycosyltransferase/glycogen phosphorylase"/>
    <property type="match status" value="1"/>
</dbReference>
<proteinExistence type="predicted"/>
<dbReference type="InterPro" id="IPR028098">
    <property type="entry name" value="Glyco_trans_4-like_N"/>
</dbReference>
<organism evidence="4 5">
    <name type="scientific">Arthrobacter subterraneus</name>
    <dbReference type="NCBI Taxonomy" id="335973"/>
    <lineage>
        <taxon>Bacteria</taxon>
        <taxon>Bacillati</taxon>
        <taxon>Actinomycetota</taxon>
        <taxon>Actinomycetes</taxon>
        <taxon>Micrococcales</taxon>
        <taxon>Micrococcaceae</taxon>
        <taxon>Arthrobacter</taxon>
    </lineage>
</organism>
<dbReference type="EMBL" id="FNDT01000001">
    <property type="protein sequence ID" value="SDH34619.1"/>
    <property type="molecule type" value="Genomic_DNA"/>
</dbReference>
<evidence type="ECO:0000256" key="1">
    <source>
        <dbReference type="ARBA" id="ARBA00022676"/>
    </source>
</evidence>
<keyword evidence="2 4" id="KW-0808">Transferase</keyword>
<feature type="domain" description="Glycosyltransferase subfamily 4-like N-terminal" evidence="3">
    <location>
        <begin position="11"/>
        <end position="106"/>
    </location>
</feature>
<dbReference type="AlphaFoldDB" id="A0A1G8BN21"/>
<evidence type="ECO:0000313" key="5">
    <source>
        <dbReference type="Proteomes" id="UP000199258"/>
    </source>
</evidence>
<gene>
    <name evidence="4" type="ORF">SAMN04488693_1015</name>
</gene>
<evidence type="ECO:0000256" key="2">
    <source>
        <dbReference type="ARBA" id="ARBA00022679"/>
    </source>
</evidence>
<name>A0A1G8BN21_9MICC</name>
<dbReference type="STRING" id="335973.SAMN04488693_1015"/>
<evidence type="ECO:0000313" key="4">
    <source>
        <dbReference type="EMBL" id="SDH34619.1"/>
    </source>
</evidence>
<reference evidence="4 5" key="1">
    <citation type="submission" date="2016-10" db="EMBL/GenBank/DDBJ databases">
        <authorList>
            <person name="de Groot N.N."/>
        </authorList>
    </citation>
    <scope>NUCLEOTIDE SEQUENCE [LARGE SCALE GENOMIC DNA]</scope>
    <source>
        <strain evidence="4 5">NP_1H</strain>
    </source>
</reference>
<protein>
    <submittedName>
        <fullName evidence="4">Glycosyltransferase involved in cell wall bisynthesis</fullName>
    </submittedName>
</protein>
<keyword evidence="1" id="KW-0328">Glycosyltransferase</keyword>
<keyword evidence="5" id="KW-1185">Reference proteome</keyword>
<accession>A0A1G8BN21</accession>
<dbReference type="Gene3D" id="3.40.50.2000">
    <property type="entry name" value="Glycogen Phosphorylase B"/>
    <property type="match status" value="2"/>
</dbReference>
<dbReference type="Proteomes" id="UP000199258">
    <property type="component" value="Unassembled WGS sequence"/>
</dbReference>
<dbReference type="Pfam" id="PF13439">
    <property type="entry name" value="Glyco_transf_4"/>
    <property type="match status" value="1"/>
</dbReference>
<dbReference type="GO" id="GO:0016757">
    <property type="term" value="F:glycosyltransferase activity"/>
    <property type="evidence" value="ECO:0007669"/>
    <property type="project" value="UniProtKB-KW"/>
</dbReference>